<sequence length="417" mass="44240">MRTRTVAVVAVLLFSLVGAGAYAVMQPNQRGQLTEKWVSDTSRNTVGNHHVPAVAEIDGSKRIVVSVNVEQNDGTCSLVEMDANGTKGWQEEMPTENCNIHGYGDPIFADYDGDGTQDVLVATTEDKVLGFTSAGKQEFAGNLSWWGYTKPIVTDFTTDPGKEIVVTDLNGTVFVYSADGSLVWRKHIENSATVVAAPAVADFDGDGAPELAVGEKKVTVFERDGSVKWQTGTAGSVNWMTTAQTDGDPAVEIVAGTFDGHVTVIDGKTGDKQWSKSFGRMAAVKAVGDGDGDGQVEVYASTLQEEGDTDIGKLRALDASDGSVEWTTTLSTEDVQTMPPSMLGDLNGDGNKELVAVTETGSVSVINPDNGAVLASYERNVPIWTHVKLADIDGDGNQEILAVYGDGRVVAMGYSEK</sequence>
<evidence type="ECO:0000259" key="6">
    <source>
        <dbReference type="Pfam" id="PF13360"/>
    </source>
</evidence>
<keyword evidence="3" id="KW-0732">Signal</keyword>
<dbReference type="PANTHER" id="PTHR21419">
    <property type="match status" value="1"/>
</dbReference>
<keyword evidence="2" id="KW-0812">Transmembrane</keyword>
<dbReference type="InterPro" id="IPR028994">
    <property type="entry name" value="Integrin_alpha_N"/>
</dbReference>
<reference evidence="7 9" key="1">
    <citation type="journal article" date="2014" name="ISME J.">
        <title>Trehalose/2-sulfotrehalose biosynthesis and glycine-betaine uptake are widely spread mechanisms for osmoadaptation in the Halobacteriales.</title>
        <authorList>
            <person name="Youssef N.H."/>
            <person name="Savage-Ashlock K.N."/>
            <person name="McCully A.L."/>
            <person name="Luedtke B."/>
            <person name="Shaw E.I."/>
            <person name="Hoff W.D."/>
            <person name="Elshahed M.S."/>
        </authorList>
    </citation>
    <scope>NUCLEOTIDE SEQUENCE [LARGE SCALE GENOMIC DNA]</scope>
    <source>
        <strain evidence="7 9">DX253</strain>
    </source>
</reference>
<dbReference type="InterPro" id="IPR018391">
    <property type="entry name" value="PQQ_b-propeller_rpt"/>
</dbReference>
<evidence type="ECO:0000256" key="3">
    <source>
        <dbReference type="ARBA" id="ARBA00022729"/>
    </source>
</evidence>
<dbReference type="AlphaFoldDB" id="E7QXL0"/>
<accession>E7QXL0</accession>
<gene>
    <name evidence="8" type="ORF">SAMN05444342_3115</name>
    <name evidence="7" type="ORF">ZOD2009_17745</name>
</gene>
<evidence type="ECO:0000256" key="2">
    <source>
        <dbReference type="ARBA" id="ARBA00022692"/>
    </source>
</evidence>
<evidence type="ECO:0000256" key="5">
    <source>
        <dbReference type="ARBA" id="ARBA00023136"/>
    </source>
</evidence>
<dbReference type="STRING" id="797209.GCA_000376445_03880"/>
<dbReference type="OrthoDB" id="221432at2157"/>
<organism evidence="7 9">
    <name type="scientific">Haladaptatus paucihalophilus DX253</name>
    <dbReference type="NCBI Taxonomy" id="797209"/>
    <lineage>
        <taxon>Archaea</taxon>
        <taxon>Methanobacteriati</taxon>
        <taxon>Methanobacteriota</taxon>
        <taxon>Stenosarchaea group</taxon>
        <taxon>Halobacteria</taxon>
        <taxon>Halobacteriales</taxon>
        <taxon>Haladaptataceae</taxon>
        <taxon>Haladaptatus</taxon>
    </lineage>
</organism>
<dbReference type="PANTHER" id="PTHR21419:SF30">
    <property type="entry name" value="IG-LIKE DOMAIN-CONTAINING PROTEIN"/>
    <property type="match status" value="1"/>
</dbReference>
<reference evidence="8" key="3">
    <citation type="submission" date="2016-11" db="EMBL/GenBank/DDBJ databases">
        <authorList>
            <person name="Jaros S."/>
            <person name="Januszkiewicz K."/>
            <person name="Wedrychowicz H."/>
        </authorList>
    </citation>
    <scope>NUCLEOTIDE SEQUENCE [LARGE SCALE GENOMIC DNA]</scope>
    <source>
        <strain evidence="8">DX253</strain>
    </source>
</reference>
<dbReference type="SMART" id="SM00564">
    <property type="entry name" value="PQQ"/>
    <property type="match status" value="4"/>
</dbReference>
<keyword evidence="10" id="KW-1185">Reference proteome</keyword>
<comment type="subcellular location">
    <subcellularLocation>
        <location evidence="1">Membrane</location>
        <topology evidence="1">Single-pass membrane protein</topology>
    </subcellularLocation>
</comment>
<evidence type="ECO:0000313" key="8">
    <source>
        <dbReference type="EMBL" id="SHL16968.1"/>
    </source>
</evidence>
<evidence type="ECO:0000256" key="4">
    <source>
        <dbReference type="ARBA" id="ARBA00022989"/>
    </source>
</evidence>
<dbReference type="RefSeq" id="WP_007982085.1">
    <property type="nucleotide sequence ID" value="NZ_AEMG01000020.1"/>
</dbReference>
<name>E7QXL0_HALPU</name>
<proteinExistence type="predicted"/>
<dbReference type="Proteomes" id="UP000003751">
    <property type="component" value="Unassembled WGS sequence"/>
</dbReference>
<dbReference type="EMBL" id="AEMG01000020">
    <property type="protein sequence ID" value="EFW90723.1"/>
    <property type="molecule type" value="Genomic_DNA"/>
</dbReference>
<evidence type="ECO:0000313" key="9">
    <source>
        <dbReference type="Proteomes" id="UP000003751"/>
    </source>
</evidence>
<protein>
    <submittedName>
        <fullName evidence="7">FG-GAP repeat-containing protein</fullName>
    </submittedName>
    <submittedName>
        <fullName evidence="8">PQQ-like domain-containing protein</fullName>
    </submittedName>
</protein>
<dbReference type="Pfam" id="PF13360">
    <property type="entry name" value="PQQ_2"/>
    <property type="match status" value="1"/>
</dbReference>
<feature type="domain" description="Pyrrolo-quinoline quinone repeat" evidence="6">
    <location>
        <begin position="157"/>
        <end position="281"/>
    </location>
</feature>
<dbReference type="Gene3D" id="2.130.10.10">
    <property type="entry name" value="YVTN repeat-like/Quinoprotein amine dehydrogenase"/>
    <property type="match status" value="1"/>
</dbReference>
<dbReference type="PATRIC" id="fig|797209.4.peg.3475"/>
<dbReference type="InterPro" id="IPR002372">
    <property type="entry name" value="PQQ_rpt_dom"/>
</dbReference>
<dbReference type="InterPro" id="IPR015943">
    <property type="entry name" value="WD40/YVTN_repeat-like_dom_sf"/>
</dbReference>
<dbReference type="GO" id="GO:0016020">
    <property type="term" value="C:membrane"/>
    <property type="evidence" value="ECO:0007669"/>
    <property type="project" value="UniProtKB-SubCell"/>
</dbReference>
<dbReference type="EMBL" id="FRAN01000005">
    <property type="protein sequence ID" value="SHL16968.1"/>
    <property type="molecule type" value="Genomic_DNA"/>
</dbReference>
<keyword evidence="5" id="KW-0472">Membrane</keyword>
<reference evidence="10" key="2">
    <citation type="submission" date="2016-11" db="EMBL/GenBank/DDBJ databases">
        <authorList>
            <person name="Varghese N."/>
            <person name="Submissions S."/>
        </authorList>
    </citation>
    <scope>NUCLEOTIDE SEQUENCE [LARGE SCALE GENOMIC DNA]</scope>
    <source>
        <strain evidence="10">DX253</strain>
    </source>
</reference>
<dbReference type="Pfam" id="PF13517">
    <property type="entry name" value="FG-GAP_3"/>
    <property type="match status" value="1"/>
</dbReference>
<dbReference type="eggNOG" id="arCOG02556">
    <property type="taxonomic scope" value="Archaea"/>
</dbReference>
<evidence type="ECO:0000313" key="7">
    <source>
        <dbReference type="EMBL" id="EFW90723.1"/>
    </source>
</evidence>
<evidence type="ECO:0000313" key="10">
    <source>
        <dbReference type="Proteomes" id="UP000184203"/>
    </source>
</evidence>
<dbReference type="SUPFAM" id="SSF69318">
    <property type="entry name" value="Integrin alpha N-terminal domain"/>
    <property type="match status" value="1"/>
</dbReference>
<evidence type="ECO:0000256" key="1">
    <source>
        <dbReference type="ARBA" id="ARBA00004167"/>
    </source>
</evidence>
<dbReference type="InterPro" id="IPR045232">
    <property type="entry name" value="FAM234"/>
</dbReference>
<dbReference type="Proteomes" id="UP000184203">
    <property type="component" value="Unassembled WGS sequence"/>
</dbReference>
<keyword evidence="4" id="KW-1133">Transmembrane helix</keyword>
<dbReference type="InterPro" id="IPR013517">
    <property type="entry name" value="FG-GAP"/>
</dbReference>